<dbReference type="RefSeq" id="WP_065181300.1">
    <property type="nucleotide sequence ID" value="NZ_CAXOQU010000052.1"/>
</dbReference>
<organism evidence="5 6">
    <name type="scientific">Stenotrophomonas maltophilia</name>
    <name type="common">Pseudomonas maltophilia</name>
    <name type="synonym">Xanthomonas maltophilia</name>
    <dbReference type="NCBI Taxonomy" id="40324"/>
    <lineage>
        <taxon>Bacteria</taxon>
        <taxon>Pseudomonadati</taxon>
        <taxon>Pseudomonadota</taxon>
        <taxon>Gammaproteobacteria</taxon>
        <taxon>Lysobacterales</taxon>
        <taxon>Lysobacteraceae</taxon>
        <taxon>Stenotrophomonas</taxon>
        <taxon>Stenotrophomonas maltophilia group</taxon>
    </lineage>
</organism>
<dbReference type="GO" id="GO:0006355">
    <property type="term" value="P:regulation of DNA-templated transcription"/>
    <property type="evidence" value="ECO:0007669"/>
    <property type="project" value="InterPro"/>
</dbReference>
<evidence type="ECO:0000313" key="6">
    <source>
        <dbReference type="Proteomes" id="UP000092125"/>
    </source>
</evidence>
<evidence type="ECO:0000256" key="2">
    <source>
        <dbReference type="ARBA" id="ARBA00023125"/>
    </source>
</evidence>
<dbReference type="AlphaFoldDB" id="A0AAP7GV88"/>
<dbReference type="Pfam" id="PF00196">
    <property type="entry name" value="GerE"/>
    <property type="match status" value="1"/>
</dbReference>
<evidence type="ECO:0000259" key="4">
    <source>
        <dbReference type="PROSITE" id="PS50043"/>
    </source>
</evidence>
<dbReference type="PRINTS" id="PR00038">
    <property type="entry name" value="HTHLUXR"/>
</dbReference>
<keyword evidence="2" id="KW-0238">DNA-binding</keyword>
<dbReference type="InterPro" id="IPR036693">
    <property type="entry name" value="TF_LuxR_autoind-bd_dom_sf"/>
</dbReference>
<dbReference type="GO" id="GO:0003677">
    <property type="term" value="F:DNA binding"/>
    <property type="evidence" value="ECO:0007669"/>
    <property type="project" value="UniProtKB-KW"/>
</dbReference>
<dbReference type="Gene3D" id="3.30.450.80">
    <property type="entry name" value="Transcription factor LuxR-like, autoinducer-binding domain"/>
    <property type="match status" value="1"/>
</dbReference>
<feature type="domain" description="HTH luxR-type" evidence="4">
    <location>
        <begin position="165"/>
        <end position="230"/>
    </location>
</feature>
<dbReference type="InterPro" id="IPR016032">
    <property type="entry name" value="Sig_transdc_resp-reg_C-effctor"/>
</dbReference>
<dbReference type="SMART" id="SM00421">
    <property type="entry name" value="HTH_LUXR"/>
    <property type="match status" value="1"/>
</dbReference>
<protein>
    <submittedName>
        <fullName evidence="5">LuxR family transcriptional regulator</fullName>
    </submittedName>
</protein>
<dbReference type="PROSITE" id="PS50043">
    <property type="entry name" value="HTH_LUXR_2"/>
    <property type="match status" value="1"/>
</dbReference>
<reference evidence="5 6" key="1">
    <citation type="submission" date="2016-05" db="EMBL/GenBank/DDBJ databases">
        <title>Draft Genome Sequences of Stenotrophomonas maltophilia Strains Sm32COP, Sm41DVV, Sm46PAILV, SmF3, SmF22, SmSOFb1 and SmCVFa1, Isolated from Different Manures, in France.</title>
        <authorList>
            <person name="Nazaret S."/>
            <person name="Bodilis J."/>
        </authorList>
    </citation>
    <scope>NUCLEOTIDE SEQUENCE [LARGE SCALE GENOMIC DNA]</scope>
    <source>
        <strain evidence="5 6">Sm41DVV</strain>
    </source>
</reference>
<evidence type="ECO:0000313" key="5">
    <source>
        <dbReference type="EMBL" id="OBU63541.1"/>
    </source>
</evidence>
<comment type="caution">
    <text evidence="5">The sequence shown here is derived from an EMBL/GenBank/DDBJ whole genome shotgun (WGS) entry which is preliminary data.</text>
</comment>
<sequence>MAALVPMLLELEQARSIAGIGALLRSIAAPLGYDRVLVFAAGTGLERGAHRVYWIEGDWLGEGRETDLARYLHACPVNRHVLDSDAPFFWSKRDGARGARYQVVRQPRGDGLHGLQVPVFGTTGLEGAISFAGTIIDASAPARLLLESAGTAAFRAARRLAEAPAERPLGELSTREREVLRWVAAGRRQAEIAATLGLSARTVENHLRRARQRLGVATTAQAVRAAARRGEIED</sequence>
<keyword evidence="1" id="KW-0805">Transcription regulation</keyword>
<dbReference type="EMBL" id="LYVI01000001">
    <property type="protein sequence ID" value="OBU63541.1"/>
    <property type="molecule type" value="Genomic_DNA"/>
</dbReference>
<dbReference type="InterPro" id="IPR019941">
    <property type="entry name" value="Tscrpt_reg_LuxR_HchA-assoc"/>
</dbReference>
<dbReference type="InterPro" id="IPR005143">
    <property type="entry name" value="TF_LuxR_autoind-bd_dom"/>
</dbReference>
<gene>
    <name evidence="5" type="ORF">A9K56_02250</name>
</gene>
<dbReference type="SUPFAM" id="SSF75516">
    <property type="entry name" value="Pheromone-binding domain of LuxR-like quorum-sensing transcription factors"/>
    <property type="match status" value="1"/>
</dbReference>
<dbReference type="NCBIfam" id="TIGR03541">
    <property type="entry name" value="reg_near_HchA"/>
    <property type="match status" value="1"/>
</dbReference>
<dbReference type="PANTHER" id="PTHR44688">
    <property type="entry name" value="DNA-BINDING TRANSCRIPTIONAL ACTIVATOR DEVR_DOSR"/>
    <property type="match status" value="1"/>
</dbReference>
<evidence type="ECO:0000256" key="3">
    <source>
        <dbReference type="ARBA" id="ARBA00023163"/>
    </source>
</evidence>
<dbReference type="InterPro" id="IPR000792">
    <property type="entry name" value="Tscrpt_reg_LuxR_C"/>
</dbReference>
<dbReference type="Pfam" id="PF03472">
    <property type="entry name" value="Autoind_bind"/>
    <property type="match status" value="1"/>
</dbReference>
<dbReference type="PANTHER" id="PTHR44688:SF16">
    <property type="entry name" value="DNA-BINDING TRANSCRIPTIONAL ACTIVATOR DEVR_DOSR"/>
    <property type="match status" value="1"/>
</dbReference>
<proteinExistence type="predicted"/>
<dbReference type="Gene3D" id="1.10.10.10">
    <property type="entry name" value="Winged helix-like DNA-binding domain superfamily/Winged helix DNA-binding domain"/>
    <property type="match status" value="1"/>
</dbReference>
<dbReference type="Proteomes" id="UP000092125">
    <property type="component" value="Unassembled WGS sequence"/>
</dbReference>
<keyword evidence="3" id="KW-0804">Transcription</keyword>
<dbReference type="CDD" id="cd06170">
    <property type="entry name" value="LuxR_C_like"/>
    <property type="match status" value="1"/>
</dbReference>
<dbReference type="InterPro" id="IPR036388">
    <property type="entry name" value="WH-like_DNA-bd_sf"/>
</dbReference>
<accession>A0AAP7GV88</accession>
<evidence type="ECO:0000256" key="1">
    <source>
        <dbReference type="ARBA" id="ARBA00023015"/>
    </source>
</evidence>
<dbReference type="SUPFAM" id="SSF46894">
    <property type="entry name" value="C-terminal effector domain of the bipartite response regulators"/>
    <property type="match status" value="1"/>
</dbReference>
<name>A0AAP7GV88_STEMA</name>